<dbReference type="SUPFAM" id="SSF53187">
    <property type="entry name" value="Zn-dependent exopeptidases"/>
    <property type="match status" value="1"/>
</dbReference>
<dbReference type="PANTHER" id="PTHR37326">
    <property type="entry name" value="BLL3975 PROTEIN"/>
    <property type="match status" value="1"/>
</dbReference>
<evidence type="ECO:0000256" key="3">
    <source>
        <dbReference type="ARBA" id="ARBA00022801"/>
    </source>
</evidence>
<keyword evidence="4" id="KW-0862">Zinc</keyword>
<name>A0A1H3F485_9EURY</name>
<dbReference type="PANTHER" id="PTHR37326:SF1">
    <property type="entry name" value="BLL3975 PROTEIN"/>
    <property type="match status" value="1"/>
</dbReference>
<evidence type="ECO:0000256" key="4">
    <source>
        <dbReference type="ARBA" id="ARBA00022833"/>
    </source>
</evidence>
<dbReference type="GO" id="GO:0046872">
    <property type="term" value="F:metal ion binding"/>
    <property type="evidence" value="ECO:0007669"/>
    <property type="project" value="UniProtKB-KW"/>
</dbReference>
<organism evidence="6 7">
    <name type="scientific">Halobellus clavatus</name>
    <dbReference type="NCBI Taxonomy" id="660517"/>
    <lineage>
        <taxon>Archaea</taxon>
        <taxon>Methanobacteriati</taxon>
        <taxon>Methanobacteriota</taxon>
        <taxon>Stenosarchaea group</taxon>
        <taxon>Halobacteria</taxon>
        <taxon>Halobacteriales</taxon>
        <taxon>Haloferacaceae</taxon>
        <taxon>Halobellus</taxon>
    </lineage>
</organism>
<dbReference type="Gene3D" id="3.40.630.10">
    <property type="entry name" value="Zn peptidases"/>
    <property type="match status" value="1"/>
</dbReference>
<evidence type="ECO:0000259" key="5">
    <source>
        <dbReference type="Pfam" id="PF24827"/>
    </source>
</evidence>
<dbReference type="EMBL" id="FNPB01000003">
    <property type="protein sequence ID" value="SDX85725.1"/>
    <property type="molecule type" value="Genomic_DNA"/>
</dbReference>
<evidence type="ECO:0000313" key="7">
    <source>
        <dbReference type="Proteomes" id="UP000199170"/>
    </source>
</evidence>
<keyword evidence="3" id="KW-0378">Hydrolase</keyword>
<dbReference type="GO" id="GO:0016811">
    <property type="term" value="F:hydrolase activity, acting on carbon-nitrogen (but not peptide) bonds, in linear amides"/>
    <property type="evidence" value="ECO:0007669"/>
    <property type="project" value="InterPro"/>
</dbReference>
<keyword evidence="2" id="KW-0479">Metal-binding</keyword>
<protein>
    <recommendedName>
        <fullName evidence="5">Succinylglutamate desuccinylase/Aspartoacylase catalytic domain-containing protein</fullName>
    </recommendedName>
</protein>
<proteinExistence type="predicted"/>
<dbReference type="InterPro" id="IPR053138">
    <property type="entry name" value="N-alpha-Ac-DABA_deacetylase"/>
</dbReference>
<evidence type="ECO:0000256" key="1">
    <source>
        <dbReference type="ARBA" id="ARBA00001947"/>
    </source>
</evidence>
<dbReference type="STRING" id="660517.SAMN04487946_103134"/>
<sequence>MSSDGTFTYNGGKVLPGERQNLRYGISETYLGDPVRIPVTIINGEHSGPTIFLSAAAHGDELNGIEVVREVAHEWDLADLAGTLVCLPILNVPGFLAQQRYLPIYDRDLNRSFPGREDSTSAKRMAARIFENFIEPCDYGLDFHTSTRGRTNMLHVRADMSDDDVARLARAFGSKVIIDSDGSSGMLRTEAAAVGVPTVTIEMGEAHRFQRGLIDEALDGVESVFAEYGLRADATVRWPGWRTVIDDGNEKTWIRADAGGIVDMHAERGSLVTRGERICTLTDPFKSDNIAVEAPFTGLLVGVLENPVVYPGNPLCHLVELEPRVQAVVEREQSVDTGTEATS</sequence>
<accession>A0A1H3F485</accession>
<dbReference type="CDD" id="cd06251">
    <property type="entry name" value="M14_ASTE_ASPA-like"/>
    <property type="match status" value="1"/>
</dbReference>
<comment type="cofactor">
    <cofactor evidence="1">
        <name>Zn(2+)</name>
        <dbReference type="ChEBI" id="CHEBI:29105"/>
    </cofactor>
</comment>
<evidence type="ECO:0000313" key="6">
    <source>
        <dbReference type="EMBL" id="SDX85725.1"/>
    </source>
</evidence>
<dbReference type="RefSeq" id="WP_089766400.1">
    <property type="nucleotide sequence ID" value="NZ_FNPB01000003.1"/>
</dbReference>
<keyword evidence="7" id="KW-1185">Reference proteome</keyword>
<dbReference type="InterPro" id="IPR055438">
    <property type="entry name" value="AstE_AspA_cat"/>
</dbReference>
<dbReference type="PIRSF" id="PIRSF039012">
    <property type="entry name" value="ASP"/>
    <property type="match status" value="1"/>
</dbReference>
<dbReference type="Pfam" id="PF24827">
    <property type="entry name" value="AstE_AspA_cat"/>
    <property type="match status" value="1"/>
</dbReference>
<dbReference type="InterPro" id="IPR043795">
    <property type="entry name" value="N-alpha-Ac-DABA-like"/>
</dbReference>
<dbReference type="GO" id="GO:0016788">
    <property type="term" value="F:hydrolase activity, acting on ester bonds"/>
    <property type="evidence" value="ECO:0007669"/>
    <property type="project" value="InterPro"/>
</dbReference>
<reference evidence="7" key="1">
    <citation type="submission" date="2016-10" db="EMBL/GenBank/DDBJ databases">
        <authorList>
            <person name="Varghese N."/>
            <person name="Submissions S."/>
        </authorList>
    </citation>
    <scope>NUCLEOTIDE SEQUENCE [LARGE SCALE GENOMIC DNA]</scope>
    <source>
        <strain evidence="7">CGMCC 1.10118</strain>
    </source>
</reference>
<dbReference type="OrthoDB" id="254740at2157"/>
<feature type="domain" description="Succinylglutamate desuccinylase/Aspartoacylase catalytic" evidence="5">
    <location>
        <begin position="48"/>
        <end position="226"/>
    </location>
</feature>
<dbReference type="AlphaFoldDB" id="A0A1H3F485"/>
<dbReference type="Proteomes" id="UP000199170">
    <property type="component" value="Unassembled WGS sequence"/>
</dbReference>
<evidence type="ECO:0000256" key="2">
    <source>
        <dbReference type="ARBA" id="ARBA00022723"/>
    </source>
</evidence>
<gene>
    <name evidence="6" type="ORF">SAMN04487946_103134</name>
</gene>